<dbReference type="EMBL" id="GBXM01012128">
    <property type="protein sequence ID" value="JAH96449.1"/>
    <property type="molecule type" value="Transcribed_RNA"/>
</dbReference>
<reference evidence="2" key="2">
    <citation type="journal article" date="2015" name="Fish Shellfish Immunol.">
        <title>Early steps in the European eel (Anguilla anguilla)-Vibrio vulnificus interaction in the gills: Role of the RtxA13 toxin.</title>
        <authorList>
            <person name="Callol A."/>
            <person name="Pajuelo D."/>
            <person name="Ebbesson L."/>
            <person name="Teles M."/>
            <person name="MacKenzie S."/>
            <person name="Amaro C."/>
        </authorList>
    </citation>
    <scope>NUCLEOTIDE SEQUENCE</scope>
</reference>
<dbReference type="AlphaFoldDB" id="A0A0E9X1J3"/>
<sequence>MLVGRYLRCSLIQAVSDWGLSSVISGSGLRLVSSSNVTLLCVCVSLSLSVPLPPPPSSPLPLRDMAHVSVPCPRWGPLCRSPSTITWRLSAPNCTTEPESKRQRGKTGCPGCLRRW</sequence>
<evidence type="ECO:0000256" key="1">
    <source>
        <dbReference type="SAM" id="MobiDB-lite"/>
    </source>
</evidence>
<proteinExistence type="predicted"/>
<accession>A0A0E9X1J3</accession>
<feature type="region of interest" description="Disordered" evidence="1">
    <location>
        <begin position="95"/>
        <end position="116"/>
    </location>
</feature>
<reference evidence="2" key="1">
    <citation type="submission" date="2014-11" db="EMBL/GenBank/DDBJ databases">
        <authorList>
            <person name="Amaro Gonzalez C."/>
        </authorList>
    </citation>
    <scope>NUCLEOTIDE SEQUENCE</scope>
</reference>
<organism evidence="2">
    <name type="scientific">Anguilla anguilla</name>
    <name type="common">European freshwater eel</name>
    <name type="synonym">Muraena anguilla</name>
    <dbReference type="NCBI Taxonomy" id="7936"/>
    <lineage>
        <taxon>Eukaryota</taxon>
        <taxon>Metazoa</taxon>
        <taxon>Chordata</taxon>
        <taxon>Craniata</taxon>
        <taxon>Vertebrata</taxon>
        <taxon>Euteleostomi</taxon>
        <taxon>Actinopterygii</taxon>
        <taxon>Neopterygii</taxon>
        <taxon>Teleostei</taxon>
        <taxon>Anguilliformes</taxon>
        <taxon>Anguillidae</taxon>
        <taxon>Anguilla</taxon>
    </lineage>
</organism>
<protein>
    <submittedName>
        <fullName evidence="2">Uncharacterized protein</fullName>
    </submittedName>
</protein>
<evidence type="ECO:0000313" key="2">
    <source>
        <dbReference type="EMBL" id="JAH96449.1"/>
    </source>
</evidence>
<name>A0A0E9X1J3_ANGAN</name>